<evidence type="ECO:0000313" key="1">
    <source>
        <dbReference type="EMBL" id="PQB08920.1"/>
    </source>
</evidence>
<proteinExistence type="predicted"/>
<dbReference type="EMBL" id="MQUA01000004">
    <property type="protein sequence ID" value="PQB08920.1"/>
    <property type="molecule type" value="Genomic_DNA"/>
</dbReference>
<dbReference type="Pfam" id="PF01547">
    <property type="entry name" value="SBP_bac_1"/>
    <property type="match status" value="1"/>
</dbReference>
<comment type="caution">
    <text evidence="1">The sequence shown here is derived from an EMBL/GenBank/DDBJ whole genome shotgun (WGS) entry which is preliminary data.</text>
</comment>
<evidence type="ECO:0008006" key="3">
    <source>
        <dbReference type="Google" id="ProtNLM"/>
    </source>
</evidence>
<keyword evidence="2" id="KW-1185">Reference proteome</keyword>
<sequence>MCEKIKQNTEIYPLVIPMKTAIGIRNTWISLAGAIKTDQFFDYQKGRFAIDNPDLIQAFNFIKKLYDLNLVMPGFYDNAKARREFGTGNAAFIFDSSYFPNVLKSKMNLNTDSIQISRPPYPDHKPHGAISNRNTENKIWISSQTKHLKEARLFIEWMTRPGGYYALEYMKRSLGILAFCDHEKYRDQLPFQLIQLIEASEGLKLNDPEPLEKCSDLSKSKAFQAAEEFHPGWEWDVIYKGLFGNENFVSLVNELTKKKNNVFKKTLLLEKEEGSDISKECYQFPDWKLKKTKSY</sequence>
<dbReference type="Gene3D" id="3.40.190.10">
    <property type="entry name" value="Periplasmic binding protein-like II"/>
    <property type="match status" value="1"/>
</dbReference>
<reference evidence="1 2" key="1">
    <citation type="submission" date="2016-11" db="EMBL/GenBank/DDBJ databases">
        <title>Trade-off between light-utilization and light-protection in marine flavobacteria.</title>
        <authorList>
            <person name="Kumagai Y."/>
        </authorList>
    </citation>
    <scope>NUCLEOTIDE SEQUENCE [LARGE SCALE GENOMIC DNA]</scope>
    <source>
        <strain evidence="1 2">ATCC 700397</strain>
    </source>
</reference>
<protein>
    <recommendedName>
        <fullName evidence="3">ABC transporter substrate-binding protein</fullName>
    </recommendedName>
</protein>
<gene>
    <name evidence="1" type="ORF">BST83_00740</name>
</gene>
<dbReference type="Proteomes" id="UP000239522">
    <property type="component" value="Unassembled WGS sequence"/>
</dbReference>
<dbReference type="InterPro" id="IPR006059">
    <property type="entry name" value="SBP"/>
</dbReference>
<name>A0A2S7L209_9FLAO</name>
<dbReference type="SUPFAM" id="SSF53850">
    <property type="entry name" value="Periplasmic binding protein-like II"/>
    <property type="match status" value="1"/>
</dbReference>
<accession>A0A2S7L209</accession>
<dbReference type="AlphaFoldDB" id="A0A2S7L209"/>
<organism evidence="1 2">
    <name type="scientific">Polaribacter filamentus</name>
    <dbReference type="NCBI Taxonomy" id="53483"/>
    <lineage>
        <taxon>Bacteria</taxon>
        <taxon>Pseudomonadati</taxon>
        <taxon>Bacteroidota</taxon>
        <taxon>Flavobacteriia</taxon>
        <taxon>Flavobacteriales</taxon>
        <taxon>Flavobacteriaceae</taxon>
    </lineage>
</organism>
<evidence type="ECO:0000313" key="2">
    <source>
        <dbReference type="Proteomes" id="UP000239522"/>
    </source>
</evidence>